<accession>A0A2G8L3Y7</accession>
<dbReference type="GO" id="GO:0000139">
    <property type="term" value="C:Golgi membrane"/>
    <property type="evidence" value="ECO:0007669"/>
    <property type="project" value="UniProtKB-SubCell"/>
</dbReference>
<dbReference type="GO" id="GO:0005537">
    <property type="term" value="F:D-mannose binding"/>
    <property type="evidence" value="ECO:0007669"/>
    <property type="project" value="InterPro"/>
</dbReference>
<dbReference type="InterPro" id="IPR044865">
    <property type="entry name" value="MRH_dom"/>
</dbReference>
<dbReference type="GO" id="GO:0007041">
    <property type="term" value="P:lysosomal transport"/>
    <property type="evidence" value="ECO:0007669"/>
    <property type="project" value="InterPro"/>
</dbReference>
<dbReference type="PANTHER" id="PTHR15071:SF0">
    <property type="entry name" value="MANNOSE 6-PHOSPHATE RECEPTOR-LIKE PROTEIN 1"/>
    <property type="match status" value="1"/>
</dbReference>
<dbReference type="Gene3D" id="2.70.130.10">
    <property type="entry name" value="Mannose-6-phosphate receptor binding domain"/>
    <property type="match status" value="2"/>
</dbReference>
<dbReference type="Proteomes" id="UP000230750">
    <property type="component" value="Unassembled WGS sequence"/>
</dbReference>
<evidence type="ECO:0000256" key="7">
    <source>
        <dbReference type="ARBA" id="ARBA00023157"/>
    </source>
</evidence>
<dbReference type="InterPro" id="IPR000479">
    <property type="entry name" value="CIMR_rpt"/>
</dbReference>
<dbReference type="GO" id="GO:0038023">
    <property type="term" value="F:signaling receptor activity"/>
    <property type="evidence" value="ECO:0007669"/>
    <property type="project" value="InterPro"/>
</dbReference>
<dbReference type="PROSITE" id="PS51914">
    <property type="entry name" value="MRH"/>
    <property type="match status" value="2"/>
</dbReference>
<dbReference type="EMBL" id="MRZV01000229">
    <property type="protein sequence ID" value="PIK54948.1"/>
    <property type="molecule type" value="Genomic_DNA"/>
</dbReference>
<dbReference type="GO" id="GO:0005802">
    <property type="term" value="C:trans-Golgi network"/>
    <property type="evidence" value="ECO:0007669"/>
    <property type="project" value="TreeGrafter"/>
</dbReference>
<reference evidence="9 10" key="1">
    <citation type="journal article" date="2017" name="PLoS Biol.">
        <title>The sea cucumber genome provides insights into morphological evolution and visceral regeneration.</title>
        <authorList>
            <person name="Zhang X."/>
            <person name="Sun L."/>
            <person name="Yuan J."/>
            <person name="Sun Y."/>
            <person name="Gao Y."/>
            <person name="Zhang L."/>
            <person name="Li S."/>
            <person name="Dai H."/>
            <person name="Hamel J.F."/>
            <person name="Liu C."/>
            <person name="Yu Y."/>
            <person name="Liu S."/>
            <person name="Lin W."/>
            <person name="Guo K."/>
            <person name="Jin S."/>
            <person name="Xu P."/>
            <person name="Storey K.B."/>
            <person name="Huan P."/>
            <person name="Zhang T."/>
            <person name="Zhou Y."/>
            <person name="Zhang J."/>
            <person name="Lin C."/>
            <person name="Li X."/>
            <person name="Xing L."/>
            <person name="Huo D."/>
            <person name="Sun M."/>
            <person name="Wang L."/>
            <person name="Mercier A."/>
            <person name="Li F."/>
            <person name="Yang H."/>
            <person name="Xiang J."/>
        </authorList>
    </citation>
    <scope>NUCLEOTIDE SEQUENCE [LARGE SCALE GENOMIC DNA]</scope>
    <source>
        <strain evidence="9">Shaxun</strain>
        <tissue evidence="9">Muscle</tissue>
    </source>
</reference>
<sequence length="265" mass="28378">MNGTETIDLSPLVQKRGYYIAPSMVDGVGITFVNLCRPLNPIEGTLCPPNAAVCHMKDGKPQLSLETMPILIVAITSLSPDLGDLSSLGRIDEDPQIGADGNVFIKYTNGEKCLEDAKRNISSIIQFRCQRGEEKGQPTLISYDNCTYTFEWSTYVVCPPAATTDGKGCIYRNDVMEYLFDLNALAQKTYKMNPATGKEVSLQLCGTVPAKESSECSGAAVCLKEGSSAVSLGQKSSQEFSFEGGTLRVSYSGGSACPHGRSGIG</sequence>
<keyword evidence="7" id="KW-1015">Disulfide bond</keyword>
<evidence type="ECO:0000256" key="6">
    <source>
        <dbReference type="ARBA" id="ARBA00023136"/>
    </source>
</evidence>
<evidence type="ECO:0000256" key="4">
    <source>
        <dbReference type="ARBA" id="ARBA00022729"/>
    </source>
</evidence>
<keyword evidence="10" id="KW-1185">Reference proteome</keyword>
<evidence type="ECO:0000259" key="8">
    <source>
        <dbReference type="PROSITE" id="PS51914"/>
    </source>
</evidence>
<feature type="domain" description="MRH" evidence="8">
    <location>
        <begin position="167"/>
        <end position="265"/>
    </location>
</feature>
<keyword evidence="2" id="KW-0813">Transport</keyword>
<dbReference type="AlphaFoldDB" id="A0A2G8L3Y7"/>
<evidence type="ECO:0000313" key="10">
    <source>
        <dbReference type="Proteomes" id="UP000230750"/>
    </source>
</evidence>
<dbReference type="GO" id="GO:0010008">
    <property type="term" value="C:endosome membrane"/>
    <property type="evidence" value="ECO:0007669"/>
    <property type="project" value="UniProtKB-SubCell"/>
</dbReference>
<protein>
    <submittedName>
        <fullName evidence="9">Putative cation-independent mannose-6-phosphate receptor</fullName>
    </submittedName>
</protein>
<organism evidence="9 10">
    <name type="scientific">Stichopus japonicus</name>
    <name type="common">Sea cucumber</name>
    <dbReference type="NCBI Taxonomy" id="307972"/>
    <lineage>
        <taxon>Eukaryota</taxon>
        <taxon>Metazoa</taxon>
        <taxon>Echinodermata</taxon>
        <taxon>Eleutherozoa</taxon>
        <taxon>Echinozoa</taxon>
        <taxon>Holothuroidea</taxon>
        <taxon>Aspidochirotacea</taxon>
        <taxon>Aspidochirotida</taxon>
        <taxon>Stichopodidae</taxon>
        <taxon>Apostichopus</taxon>
    </lineage>
</organism>
<keyword evidence="6" id="KW-0472">Membrane</keyword>
<evidence type="ECO:0000256" key="5">
    <source>
        <dbReference type="ARBA" id="ARBA00022989"/>
    </source>
</evidence>
<keyword evidence="5" id="KW-1133">Transmembrane helix</keyword>
<proteinExistence type="predicted"/>
<evidence type="ECO:0000256" key="2">
    <source>
        <dbReference type="ARBA" id="ARBA00022448"/>
    </source>
</evidence>
<dbReference type="SMART" id="SM01404">
    <property type="entry name" value="CIMR"/>
    <property type="match status" value="1"/>
</dbReference>
<keyword evidence="3" id="KW-0812">Transmembrane</keyword>
<name>A0A2G8L3Y7_STIJA</name>
<dbReference type="OrthoDB" id="4504960at2759"/>
<comment type="caution">
    <text evidence="9">The sequence shown here is derived from an EMBL/GenBank/DDBJ whole genome shotgun (WGS) entry which is preliminary data.</text>
</comment>
<evidence type="ECO:0000256" key="1">
    <source>
        <dbReference type="ARBA" id="ARBA00004308"/>
    </source>
</evidence>
<dbReference type="SUPFAM" id="SSF50911">
    <property type="entry name" value="Mannose 6-phosphate receptor domain"/>
    <property type="match status" value="2"/>
</dbReference>
<dbReference type="PANTHER" id="PTHR15071">
    <property type="entry name" value="MANNOSE-6-PHOSPHATE RECEPTOR FAMILY MEMBER"/>
    <property type="match status" value="1"/>
</dbReference>
<evidence type="ECO:0000313" key="9">
    <source>
        <dbReference type="EMBL" id="PIK54948.1"/>
    </source>
</evidence>
<keyword evidence="9" id="KW-0675">Receptor</keyword>
<dbReference type="InterPro" id="IPR009011">
    <property type="entry name" value="Man6P_isomerase_rcpt-bd_dom_sf"/>
</dbReference>
<dbReference type="STRING" id="307972.A0A2G8L3Y7"/>
<evidence type="ECO:0000256" key="3">
    <source>
        <dbReference type="ARBA" id="ARBA00022692"/>
    </source>
</evidence>
<gene>
    <name evidence="9" type="ORF">BSL78_08157</name>
</gene>
<comment type="subcellular location">
    <subcellularLocation>
        <location evidence="1">Endomembrane system</location>
    </subcellularLocation>
</comment>
<dbReference type="Pfam" id="PF00878">
    <property type="entry name" value="CIMR"/>
    <property type="match status" value="1"/>
</dbReference>
<feature type="domain" description="MRH" evidence="8">
    <location>
        <begin position="1"/>
        <end position="160"/>
    </location>
</feature>
<keyword evidence="4" id="KW-0732">Signal</keyword>